<dbReference type="EMBL" id="CP013020">
    <property type="protein sequence ID" value="ALK84148.1"/>
    <property type="molecule type" value="Genomic_DNA"/>
</dbReference>
<evidence type="ECO:0000256" key="1">
    <source>
        <dbReference type="SAM" id="MobiDB-lite"/>
    </source>
</evidence>
<sequence>MYIQEEWTYYFPVSEQAGLVWYGYIYDGLNRTGALFNCFLVPKKENVMNIEDVKQIPIADYLHSLGYSPVKQQGNGLWYKSPLREECEASFKVNTDRNLWYDFGAGKGGNIIALAKELYCSDSLPYLLNRIAEQTLHVRPVSFSFPQRRTEPSFQHLEVRDLTHPALLRYLQGRGINIELAKRECKELHFTNNGRPFFAIGFPNMAGGYEVRNSFFKGCIAPKDITHIRQQGEPREKCLVFEGFMDYLSFLTLRMKNCPTMPDLDRQDYVILNSTVNVPKAIDVLYPYERIHCMLDNDETGYKATQAIALEYSYHVRDFSDNYRGYSDLNDYLCGKKQEQKNSTSQVQDIKQETGQRAAPRQKRGRGI</sequence>
<accession>A0A0P0M1X4</accession>
<reference evidence="2 3" key="2">
    <citation type="journal article" date="2016" name="Genome Biol. Evol.">
        <title>Extensive mobilome-driven genome diversification in mouse gut-associated Bacteroides vulgatus mpk.</title>
        <authorList>
            <person name="Lange A."/>
            <person name="Beier S."/>
            <person name="Steimle A."/>
            <person name="Autenrieth I.B."/>
            <person name="Huson D.H."/>
            <person name="Frick J.S."/>
        </authorList>
    </citation>
    <scope>NUCLEOTIDE SEQUENCE [LARGE SCALE GENOMIC DNA]</scope>
    <source>
        <strain evidence="3">mpk</strain>
    </source>
</reference>
<organism evidence="2 3">
    <name type="scientific">Phocaeicola vulgatus</name>
    <name type="common">Bacteroides vulgatus</name>
    <dbReference type="NCBI Taxonomy" id="821"/>
    <lineage>
        <taxon>Bacteria</taxon>
        <taxon>Pseudomonadati</taxon>
        <taxon>Bacteroidota</taxon>
        <taxon>Bacteroidia</taxon>
        <taxon>Bacteroidales</taxon>
        <taxon>Bacteroidaceae</taxon>
        <taxon>Phocaeicola</taxon>
    </lineage>
</organism>
<dbReference type="InterPro" id="IPR034154">
    <property type="entry name" value="TOPRIM_DnaG/twinkle"/>
</dbReference>
<gene>
    <name evidence="2" type="ORF">BvMPK_1541</name>
</gene>
<evidence type="ECO:0000313" key="3">
    <source>
        <dbReference type="Proteomes" id="UP000061587"/>
    </source>
</evidence>
<protein>
    <submittedName>
        <fullName evidence="2">DNA primase</fullName>
    </submittedName>
</protein>
<dbReference type="GO" id="GO:0003677">
    <property type="term" value="F:DNA binding"/>
    <property type="evidence" value="ECO:0007669"/>
    <property type="project" value="InterPro"/>
</dbReference>
<feature type="region of interest" description="Disordered" evidence="1">
    <location>
        <begin position="340"/>
        <end position="368"/>
    </location>
</feature>
<proteinExistence type="predicted"/>
<dbReference type="InterPro" id="IPR036977">
    <property type="entry name" value="DNA_primase_Znf_CHC2"/>
</dbReference>
<dbReference type="GO" id="GO:0006260">
    <property type="term" value="P:DNA replication"/>
    <property type="evidence" value="ECO:0007669"/>
    <property type="project" value="InterPro"/>
</dbReference>
<reference evidence="3" key="1">
    <citation type="submission" date="2015-10" db="EMBL/GenBank/DDBJ databases">
        <title>Extensive mobilome-driven genome diversification in gut-associated Bacteroides vulgatus mpk.</title>
        <authorList>
            <person name="Beier S."/>
            <person name="Lange A."/>
            <person name="Huson D.H."/>
            <person name="Frick J.-S."/>
            <person name="Autenrieth I.B."/>
        </authorList>
    </citation>
    <scope>NUCLEOTIDE SEQUENCE [LARGE SCALE GENOMIC DNA]</scope>
    <source>
        <strain evidence="3">mpk</strain>
    </source>
</reference>
<dbReference type="AlphaFoldDB" id="A0A0P0M1X4"/>
<dbReference type="GO" id="GO:0008270">
    <property type="term" value="F:zinc ion binding"/>
    <property type="evidence" value="ECO:0007669"/>
    <property type="project" value="InterPro"/>
</dbReference>
<dbReference type="Pfam" id="PF13155">
    <property type="entry name" value="Toprim_2"/>
    <property type="match status" value="1"/>
</dbReference>
<dbReference type="PATRIC" id="fig|821.40.peg.1836"/>
<evidence type="ECO:0000313" key="2">
    <source>
        <dbReference type="EMBL" id="ALK84148.1"/>
    </source>
</evidence>
<dbReference type="Gene3D" id="3.90.580.10">
    <property type="entry name" value="Zinc finger, CHC2-type domain"/>
    <property type="match status" value="1"/>
</dbReference>
<dbReference type="Proteomes" id="UP000061587">
    <property type="component" value="Chromosome"/>
</dbReference>
<dbReference type="Gene3D" id="3.40.1360.10">
    <property type="match status" value="1"/>
</dbReference>
<name>A0A0P0M1X4_PHOVU</name>
<feature type="compositionally biased region" description="Polar residues" evidence="1">
    <location>
        <begin position="341"/>
        <end position="355"/>
    </location>
</feature>
<dbReference type="SUPFAM" id="SSF57783">
    <property type="entry name" value="Zinc beta-ribbon"/>
    <property type="match status" value="1"/>
</dbReference>
<dbReference type="CDD" id="cd01029">
    <property type="entry name" value="TOPRIM_primases"/>
    <property type="match status" value="1"/>
</dbReference>